<keyword evidence="4 11" id="KW-0808">Transferase</keyword>
<feature type="binding site" evidence="10">
    <location>
        <position position="214"/>
    </location>
    <ligand>
        <name>Mg(2+)</name>
        <dbReference type="ChEBI" id="CHEBI:18420"/>
    </ligand>
</feature>
<evidence type="ECO:0000256" key="2">
    <source>
        <dbReference type="ARBA" id="ARBA00016337"/>
    </source>
</evidence>
<evidence type="ECO:0000256" key="1">
    <source>
        <dbReference type="ARBA" id="ARBA00011955"/>
    </source>
</evidence>
<keyword evidence="14" id="KW-1185">Reference proteome</keyword>
<dbReference type="Gene3D" id="3.10.520.10">
    <property type="entry name" value="ApbE-like domains"/>
    <property type="match status" value="1"/>
</dbReference>
<protein>
    <recommendedName>
        <fullName evidence="2">FAD:protein FMN transferase</fullName>
        <ecNumber evidence="1">2.7.1.180</ecNumber>
    </recommendedName>
    <alternativeName>
        <fullName evidence="8">Flavin transferase</fullName>
    </alternativeName>
</protein>
<comment type="catalytic activity">
    <reaction evidence="9">
        <text>L-threonyl-[protein] + FAD = FMN-L-threonyl-[protein] + AMP + H(+)</text>
        <dbReference type="Rhea" id="RHEA:36847"/>
        <dbReference type="Rhea" id="RHEA-COMP:11060"/>
        <dbReference type="Rhea" id="RHEA-COMP:11061"/>
        <dbReference type="ChEBI" id="CHEBI:15378"/>
        <dbReference type="ChEBI" id="CHEBI:30013"/>
        <dbReference type="ChEBI" id="CHEBI:57692"/>
        <dbReference type="ChEBI" id="CHEBI:74257"/>
        <dbReference type="ChEBI" id="CHEBI:456215"/>
        <dbReference type="EC" id="2.7.1.180"/>
    </reaction>
</comment>
<dbReference type="PANTHER" id="PTHR30040">
    <property type="entry name" value="THIAMINE BIOSYNTHESIS LIPOPROTEIN APBE"/>
    <property type="match status" value="1"/>
</dbReference>
<feature type="binding site" evidence="10">
    <location>
        <position position="331"/>
    </location>
    <ligand>
        <name>Mg(2+)</name>
        <dbReference type="ChEBI" id="CHEBI:18420"/>
    </ligand>
</feature>
<name>A0A6N7S2D6_9FIRM</name>
<dbReference type="SUPFAM" id="SSF143631">
    <property type="entry name" value="ApbE-like"/>
    <property type="match status" value="1"/>
</dbReference>
<gene>
    <name evidence="12" type="ORF">GKD88_16195</name>
    <name evidence="11" type="ORF">GKE08_01735</name>
</gene>
<dbReference type="EC" id="2.7.1.180" evidence="1"/>
<evidence type="ECO:0000313" key="13">
    <source>
        <dbReference type="Proteomes" id="UP000433575"/>
    </source>
</evidence>
<dbReference type="InterPro" id="IPR003374">
    <property type="entry name" value="ApbE-like_sf"/>
</dbReference>
<evidence type="ECO:0000256" key="8">
    <source>
        <dbReference type="ARBA" id="ARBA00031306"/>
    </source>
</evidence>
<evidence type="ECO:0000256" key="5">
    <source>
        <dbReference type="ARBA" id="ARBA00022723"/>
    </source>
</evidence>
<comment type="cofactor">
    <cofactor evidence="10">
        <name>Mg(2+)</name>
        <dbReference type="ChEBI" id="CHEBI:18420"/>
    </cofactor>
    <cofactor evidence="10">
        <name>Mn(2+)</name>
        <dbReference type="ChEBI" id="CHEBI:29035"/>
    </cofactor>
    <text evidence="10">Magnesium. Can also use manganese.</text>
</comment>
<reference evidence="13 14" key="1">
    <citation type="journal article" date="2019" name="Nat. Med.">
        <title>A library of human gut bacterial isolates paired with longitudinal multiomics data enables mechanistic microbiome research.</title>
        <authorList>
            <person name="Poyet M."/>
            <person name="Groussin M."/>
            <person name="Gibbons S.M."/>
            <person name="Avila-Pacheco J."/>
            <person name="Jiang X."/>
            <person name="Kearney S.M."/>
            <person name="Perrotta A.R."/>
            <person name="Berdy B."/>
            <person name="Zhao S."/>
            <person name="Lieberman T.D."/>
            <person name="Swanson P.K."/>
            <person name="Smith M."/>
            <person name="Roesemann S."/>
            <person name="Alexander J.E."/>
            <person name="Rich S.A."/>
            <person name="Livny J."/>
            <person name="Vlamakis H."/>
            <person name="Clish C."/>
            <person name="Bullock K."/>
            <person name="Deik A."/>
            <person name="Scott J."/>
            <person name="Pierce K.A."/>
            <person name="Xavier R.J."/>
            <person name="Alm E.J."/>
        </authorList>
    </citation>
    <scope>NUCLEOTIDE SEQUENCE [LARGE SCALE GENOMIC DNA]</scope>
    <source>
        <strain evidence="11 13">BIOML-A4</strain>
        <strain evidence="12 14">BIOML-A5</strain>
    </source>
</reference>
<evidence type="ECO:0000313" key="11">
    <source>
        <dbReference type="EMBL" id="MSA88053.1"/>
    </source>
</evidence>
<keyword evidence="6" id="KW-0274">FAD</keyword>
<evidence type="ECO:0000256" key="6">
    <source>
        <dbReference type="ARBA" id="ARBA00022827"/>
    </source>
</evidence>
<keyword evidence="5 10" id="KW-0479">Metal-binding</keyword>
<sequence>MKMFPLGSIALRFMLESSRVILMNKKWMLLAFCGLLMLSSCQSKPKEPELTRYSNMALDAGFDTVMTLTGYTETEDQFNQYFAEMKQLFLHYNALFDVYNDYAGLNNIKTINDNAGIAPVSVDPEIIELLNTARQFYDLSEGEFDVTMGAVLKIWHTYRDEGIALNNAGQLGQVPSAEQLQKAQACTGWDKVEINEADSTVYLNQSCASLDVGGIAKGFAAGKVQQRLIEAGLVHGTVDAGGNICTINNKPGNQDWRVGIRNPSGNGSLAIVELPGSAAFVSSGDYERFYAAEDGSVYHHIIDPQTLFPAVYYHQVTIITENSGFADALSTALFTMSYQEGLALIERFQNAYPDQPIEVMWVMDPDQVPSVVTSTAAGEYAVIMTDSMKNYLAQ</sequence>
<dbReference type="EMBL" id="WKPJ01000002">
    <property type="protein sequence ID" value="MSA88053.1"/>
    <property type="molecule type" value="Genomic_DNA"/>
</dbReference>
<organism evidence="11 13">
    <name type="scientific">Holdemania massiliensis</name>
    <dbReference type="NCBI Taxonomy" id="1468449"/>
    <lineage>
        <taxon>Bacteria</taxon>
        <taxon>Bacillati</taxon>
        <taxon>Bacillota</taxon>
        <taxon>Erysipelotrichia</taxon>
        <taxon>Erysipelotrichales</taxon>
        <taxon>Erysipelotrichaceae</taxon>
        <taxon>Holdemania</taxon>
    </lineage>
</organism>
<accession>A0A6N7S2D6</accession>
<dbReference type="PANTHER" id="PTHR30040:SF2">
    <property type="entry name" value="FAD:PROTEIN FMN TRANSFERASE"/>
    <property type="match status" value="1"/>
</dbReference>
<dbReference type="PIRSF" id="PIRSF006268">
    <property type="entry name" value="ApbE"/>
    <property type="match status" value="1"/>
</dbReference>
<dbReference type="Proteomes" id="UP000480929">
    <property type="component" value="Unassembled WGS sequence"/>
</dbReference>
<keyword evidence="3" id="KW-0285">Flavoprotein</keyword>
<feature type="binding site" evidence="10">
    <location>
        <position position="327"/>
    </location>
    <ligand>
        <name>Mg(2+)</name>
        <dbReference type="ChEBI" id="CHEBI:18420"/>
    </ligand>
</feature>
<dbReference type="AlphaFoldDB" id="A0A6N7S2D6"/>
<proteinExistence type="predicted"/>
<dbReference type="Proteomes" id="UP000433575">
    <property type="component" value="Unassembled WGS sequence"/>
</dbReference>
<dbReference type="OrthoDB" id="9778595at2"/>
<evidence type="ECO:0000313" key="12">
    <source>
        <dbReference type="EMBL" id="MSC34669.1"/>
    </source>
</evidence>
<dbReference type="InterPro" id="IPR024932">
    <property type="entry name" value="ApbE"/>
</dbReference>
<evidence type="ECO:0000256" key="9">
    <source>
        <dbReference type="ARBA" id="ARBA00048540"/>
    </source>
</evidence>
<dbReference type="GO" id="GO:0016740">
    <property type="term" value="F:transferase activity"/>
    <property type="evidence" value="ECO:0007669"/>
    <property type="project" value="UniProtKB-KW"/>
</dbReference>
<evidence type="ECO:0000256" key="10">
    <source>
        <dbReference type="PIRSR" id="PIRSR006268-2"/>
    </source>
</evidence>
<dbReference type="GO" id="GO:0046872">
    <property type="term" value="F:metal ion binding"/>
    <property type="evidence" value="ECO:0007669"/>
    <property type="project" value="UniProtKB-KW"/>
</dbReference>
<evidence type="ECO:0000256" key="3">
    <source>
        <dbReference type="ARBA" id="ARBA00022630"/>
    </source>
</evidence>
<evidence type="ECO:0000256" key="7">
    <source>
        <dbReference type="ARBA" id="ARBA00022842"/>
    </source>
</evidence>
<dbReference type="Pfam" id="PF02424">
    <property type="entry name" value="ApbE"/>
    <property type="match status" value="1"/>
</dbReference>
<keyword evidence="7 10" id="KW-0460">Magnesium</keyword>
<dbReference type="EMBL" id="WKPI01000040">
    <property type="protein sequence ID" value="MSC34669.1"/>
    <property type="molecule type" value="Genomic_DNA"/>
</dbReference>
<evidence type="ECO:0000313" key="14">
    <source>
        <dbReference type="Proteomes" id="UP000480929"/>
    </source>
</evidence>
<comment type="caution">
    <text evidence="11">The sequence shown here is derived from an EMBL/GenBank/DDBJ whole genome shotgun (WGS) entry which is preliminary data.</text>
</comment>
<evidence type="ECO:0000256" key="4">
    <source>
        <dbReference type="ARBA" id="ARBA00022679"/>
    </source>
</evidence>